<evidence type="ECO:0000313" key="11">
    <source>
        <dbReference type="Proteomes" id="UP000230002"/>
    </source>
</evidence>
<dbReference type="Proteomes" id="UP000230002">
    <property type="component" value="Unassembled WGS sequence"/>
</dbReference>
<comment type="function">
    <text evidence="6">Component of the NuA4 histone acetyltransferase complex which is involved in transcriptional activation of selected genes principally by acetylation of nucleosomal histone H4 and H2A. The NuA4 complex is also involved in DNA repair. Involved in gene silencing by neighboring heterochromatin, blockage of the silencing spreading along the chromosome, and required for cell cycle progression through G2/M.</text>
</comment>
<evidence type="ECO:0000256" key="3">
    <source>
        <dbReference type="ARBA" id="ARBA00023015"/>
    </source>
</evidence>
<sequence>MPRATHPGPAALRNRNRVTNKTRLKVIRDTIEADSIVLDEDEEKARVVSTAGVDAEDANEHHLQAVLSAAASRHQATTRNTRSGETKESAPAAYIPTPDSTGVVQHYDVLYPPGLWNDPHSYVKSSDTVEEATSFALAGGFIYFMDERDKEWLDKNNEQARGEGMSMQGAVSSSGTRSGRSAKAKGKEPDIVQAVPINEDEFELVMAIFEKVTHEKTEFLHHGLEQGAPFPPFSDYQDTFAFSLHPNMFAVYSVPSWIPVPPQMLRYARIIYPYWRERRQERDGHRIIPAVNLDESDTKNESYICFRRREIKAVRKTRASQTSYSDRMVRLQNELAMALDIIRLVQQREILKQDSHQHASSLWDKRQTLADVKRAHPSLGTKEDDELFLDKERPPKKPRVETSSRASLKLRHPPRENGDVGSPVAQPTPVVRPKERCAAIQSAIESEMQRLKEKDKSWEDATDNPYQALPVSFNARQFKFIPPQSIRIPPAQLFTDDDENPVKYHAGRVRTARGGRRVLDRRFVNCRLRAATFDKNEVEEREFKRRVDERFRYDDDDAPPAGPRGLDEQDRKLIDECQSSRLMFTMAHTDDYLAKMTVDPTLRLSSGDVKPYHPGPPPTTMIKPPPHVQRPQPVSTVPGVNTTTSQLATTQVNGTPIAVPAQVKLAHLRISSNGNMRVHPGNGANGTQHPTSPLSTPPSSAALNNATESQVSPPRPDVDVKMASHGSPNGVPAHPEPVSAPMASPTPPSKPVASNSNVNVPNLTNGYHIPTMPGYPTAVKGTYGHPRPNGLIQQMQSLQAMLPTDSVNLALRQPGAYVMPNNAYPMQMPGGRPIQWPMTGQHSPPTVNIAVDGSSSQPPASSPGRVPSANGMRAPQLSQGRSMANQQVLAANQAMAAAQAGSHIARLTPHSPTPHMLSPNLAAAQVNVHSSPTRTPQPAIPNPSPSLQSRQLVGGSGAAGY</sequence>
<feature type="region of interest" description="Disordered" evidence="8">
    <location>
        <begin position="926"/>
        <end position="961"/>
    </location>
</feature>
<feature type="compositionally biased region" description="Polar residues" evidence="8">
    <location>
        <begin position="927"/>
        <end position="936"/>
    </location>
</feature>
<evidence type="ECO:0000256" key="4">
    <source>
        <dbReference type="ARBA" id="ARBA00023163"/>
    </source>
</evidence>
<proteinExistence type="inferred from homology"/>
<dbReference type="GO" id="GO:0035267">
    <property type="term" value="C:NuA4 histone acetyltransferase complex"/>
    <property type="evidence" value="ECO:0007669"/>
    <property type="project" value="InterPro"/>
</dbReference>
<evidence type="ECO:0000256" key="2">
    <source>
        <dbReference type="ARBA" id="ARBA00008035"/>
    </source>
</evidence>
<evidence type="ECO:0000259" key="9">
    <source>
        <dbReference type="Pfam" id="PF10513"/>
    </source>
</evidence>
<reference evidence="10 11" key="1">
    <citation type="journal article" date="2015" name="Sci. Rep.">
        <title>Chromosome-level genome map provides insights into diverse defense mechanisms in the medicinal fungus Ganoderma sinense.</title>
        <authorList>
            <person name="Zhu Y."/>
            <person name="Xu J."/>
            <person name="Sun C."/>
            <person name="Zhou S."/>
            <person name="Xu H."/>
            <person name="Nelson D.R."/>
            <person name="Qian J."/>
            <person name="Song J."/>
            <person name="Luo H."/>
            <person name="Xiang L."/>
            <person name="Li Y."/>
            <person name="Xu Z."/>
            <person name="Ji A."/>
            <person name="Wang L."/>
            <person name="Lu S."/>
            <person name="Hayward A."/>
            <person name="Sun W."/>
            <person name="Li X."/>
            <person name="Schwartz D.C."/>
            <person name="Wang Y."/>
            <person name="Chen S."/>
        </authorList>
    </citation>
    <scope>NUCLEOTIDE SEQUENCE [LARGE SCALE GENOMIC DNA]</scope>
    <source>
        <strain evidence="10 11">ZZ0214-1</strain>
    </source>
</reference>
<feature type="compositionally biased region" description="Low complexity" evidence="8">
    <location>
        <begin position="854"/>
        <end position="863"/>
    </location>
</feature>
<dbReference type="InterPro" id="IPR024943">
    <property type="entry name" value="Enhancer_polycomb"/>
</dbReference>
<dbReference type="GO" id="GO:0006357">
    <property type="term" value="P:regulation of transcription by RNA polymerase II"/>
    <property type="evidence" value="ECO:0007669"/>
    <property type="project" value="InterPro"/>
</dbReference>
<keyword evidence="3 7" id="KW-0805">Transcription regulation</keyword>
<feature type="compositionally biased region" description="Low complexity" evidence="8">
    <location>
        <begin position="690"/>
        <end position="703"/>
    </location>
</feature>
<feature type="region of interest" description="Disordered" evidence="8">
    <location>
        <begin position="72"/>
        <end position="98"/>
    </location>
</feature>
<evidence type="ECO:0000256" key="6">
    <source>
        <dbReference type="ARBA" id="ARBA00025513"/>
    </source>
</evidence>
<feature type="compositionally biased region" description="Polar residues" evidence="8">
    <location>
        <begin position="169"/>
        <end position="179"/>
    </location>
</feature>
<keyword evidence="5 7" id="KW-0539">Nucleus</keyword>
<protein>
    <recommendedName>
        <fullName evidence="7">Enhancer of polycomb-like protein</fullName>
    </recommendedName>
</protein>
<dbReference type="EMBL" id="AYKW01000001">
    <property type="protein sequence ID" value="PIL36867.1"/>
    <property type="molecule type" value="Genomic_DNA"/>
</dbReference>
<accession>A0A2G8SSW7</accession>
<dbReference type="Pfam" id="PF10513">
    <property type="entry name" value="EPL1"/>
    <property type="match status" value="1"/>
</dbReference>
<dbReference type="InterPro" id="IPR019542">
    <property type="entry name" value="Enhancer_polycomb-like_N"/>
</dbReference>
<dbReference type="OrthoDB" id="435275at2759"/>
<evidence type="ECO:0000256" key="1">
    <source>
        <dbReference type="ARBA" id="ARBA00004123"/>
    </source>
</evidence>
<feature type="region of interest" description="Disordered" evidence="8">
    <location>
        <begin position="160"/>
        <end position="187"/>
    </location>
</feature>
<evidence type="ECO:0000313" key="10">
    <source>
        <dbReference type="EMBL" id="PIL36867.1"/>
    </source>
</evidence>
<dbReference type="PANTHER" id="PTHR14898">
    <property type="entry name" value="ENHANCER OF POLYCOMB"/>
    <property type="match status" value="1"/>
</dbReference>
<keyword evidence="4 7" id="KW-0804">Transcription</keyword>
<feature type="region of interest" description="Disordered" evidence="8">
    <location>
        <begin position="673"/>
        <end position="753"/>
    </location>
</feature>
<name>A0A2G8SSW7_9APHY</name>
<dbReference type="STRING" id="1077348.A0A2G8SSW7"/>
<organism evidence="10 11">
    <name type="scientific">Ganoderma sinense ZZ0214-1</name>
    <dbReference type="NCBI Taxonomy" id="1077348"/>
    <lineage>
        <taxon>Eukaryota</taxon>
        <taxon>Fungi</taxon>
        <taxon>Dikarya</taxon>
        <taxon>Basidiomycota</taxon>
        <taxon>Agaricomycotina</taxon>
        <taxon>Agaricomycetes</taxon>
        <taxon>Polyporales</taxon>
        <taxon>Polyporaceae</taxon>
        <taxon>Ganoderma</taxon>
    </lineage>
</organism>
<keyword evidence="11" id="KW-1185">Reference proteome</keyword>
<evidence type="ECO:0000256" key="8">
    <source>
        <dbReference type="SAM" id="MobiDB-lite"/>
    </source>
</evidence>
<comment type="similarity">
    <text evidence="2 7">Belongs to the enhancer of polycomb family.</text>
</comment>
<feature type="compositionally biased region" description="Basic and acidic residues" evidence="8">
    <location>
        <begin position="388"/>
        <end position="402"/>
    </location>
</feature>
<dbReference type="AlphaFoldDB" id="A0A2G8SSW7"/>
<dbReference type="GO" id="GO:0005634">
    <property type="term" value="C:nucleus"/>
    <property type="evidence" value="ECO:0007669"/>
    <property type="project" value="UniProtKB-SubCell"/>
</dbReference>
<feature type="region of interest" description="Disordered" evidence="8">
    <location>
        <begin position="375"/>
        <end position="432"/>
    </location>
</feature>
<comment type="subcellular location">
    <subcellularLocation>
        <location evidence="1 7">Nucleus</location>
    </subcellularLocation>
</comment>
<feature type="domain" description="Enhancer of polycomb-like N-terminal" evidence="9">
    <location>
        <begin position="15"/>
        <end position="211"/>
    </location>
</feature>
<feature type="region of interest" description="Disordered" evidence="8">
    <location>
        <begin position="835"/>
        <end position="886"/>
    </location>
</feature>
<evidence type="ECO:0000256" key="7">
    <source>
        <dbReference type="RuleBase" id="RU361124"/>
    </source>
</evidence>
<evidence type="ECO:0000256" key="5">
    <source>
        <dbReference type="ARBA" id="ARBA00023242"/>
    </source>
</evidence>
<comment type="caution">
    <text evidence="10">The sequence shown here is derived from an EMBL/GenBank/DDBJ whole genome shotgun (WGS) entry which is preliminary data.</text>
</comment>
<gene>
    <name evidence="10" type="ORF">GSI_00557</name>
</gene>